<comment type="caution">
    <text evidence="2">The sequence shown here is derived from an EMBL/GenBank/DDBJ whole genome shotgun (WGS) entry which is preliminary data.</text>
</comment>
<sequence>MLFRLAGPVCRVALELHHDSGETGGNLAPGHRGQGRGTELFLPGAESAHSHTGLPTPRAGTATENLACRGALERTGFVAAPARPAMEVPR</sequence>
<accession>A0ABU3LW26</accession>
<dbReference type="RefSeq" id="WP_314202981.1">
    <property type="nucleotide sequence ID" value="NZ_JAVTLL010000014.1"/>
</dbReference>
<dbReference type="EC" id="2.-.-.-" evidence="2"/>
<reference evidence="3" key="1">
    <citation type="submission" date="2023-07" db="EMBL/GenBank/DDBJ databases">
        <title>Draft genome sequence of the endophytic actinobacterium Streptomyces justiciae WPN32, a potential antibiotic producer.</title>
        <authorList>
            <person name="Yasawong M."/>
            <person name="Pana W."/>
            <person name="Ganta P."/>
            <person name="Santapan N."/>
            <person name="Songngamsuk T."/>
            <person name="Phatcharaharikarn M."/>
            <person name="Kerdtoob S."/>
            <person name="Nantapong N."/>
        </authorList>
    </citation>
    <scope>NUCLEOTIDE SEQUENCE [LARGE SCALE GENOMIC DNA]</scope>
    <source>
        <strain evidence="3">WPN32</strain>
    </source>
</reference>
<dbReference type="GO" id="GO:0016740">
    <property type="term" value="F:transferase activity"/>
    <property type="evidence" value="ECO:0007669"/>
    <property type="project" value="UniProtKB-KW"/>
</dbReference>
<keyword evidence="2" id="KW-0808">Transferase</keyword>
<name>A0ABU3LW26_9ACTN</name>
<dbReference type="Proteomes" id="UP001257948">
    <property type="component" value="Unassembled WGS sequence"/>
</dbReference>
<organism evidence="2 3">
    <name type="scientific">Streptomyces justiciae</name>
    <dbReference type="NCBI Taxonomy" id="2780140"/>
    <lineage>
        <taxon>Bacteria</taxon>
        <taxon>Bacillati</taxon>
        <taxon>Actinomycetota</taxon>
        <taxon>Actinomycetes</taxon>
        <taxon>Kitasatosporales</taxon>
        <taxon>Streptomycetaceae</taxon>
        <taxon>Streptomyces</taxon>
    </lineage>
</organism>
<protein>
    <submittedName>
        <fullName evidence="2">GNAT family protein</fullName>
        <ecNumber evidence="2">2.-.-.-</ecNumber>
    </submittedName>
</protein>
<dbReference type="InterPro" id="IPR016181">
    <property type="entry name" value="Acyl_CoA_acyltransferase"/>
</dbReference>
<proteinExistence type="predicted"/>
<gene>
    <name evidence="2" type="ORF">RQC66_22185</name>
</gene>
<dbReference type="SUPFAM" id="SSF55729">
    <property type="entry name" value="Acyl-CoA N-acyltransferases (Nat)"/>
    <property type="match status" value="1"/>
</dbReference>
<dbReference type="Gene3D" id="3.40.630.30">
    <property type="match status" value="1"/>
</dbReference>
<evidence type="ECO:0000256" key="1">
    <source>
        <dbReference type="SAM" id="MobiDB-lite"/>
    </source>
</evidence>
<dbReference type="EMBL" id="JAVTLL010000014">
    <property type="protein sequence ID" value="MDT7843435.1"/>
    <property type="molecule type" value="Genomic_DNA"/>
</dbReference>
<feature type="region of interest" description="Disordered" evidence="1">
    <location>
        <begin position="18"/>
        <end position="40"/>
    </location>
</feature>
<evidence type="ECO:0000313" key="2">
    <source>
        <dbReference type="EMBL" id="MDT7843435.1"/>
    </source>
</evidence>
<keyword evidence="3" id="KW-1185">Reference proteome</keyword>
<evidence type="ECO:0000313" key="3">
    <source>
        <dbReference type="Proteomes" id="UP001257948"/>
    </source>
</evidence>